<keyword evidence="2" id="KW-1185">Reference proteome</keyword>
<reference evidence="1" key="1">
    <citation type="submission" date="2020-02" db="EMBL/GenBank/DDBJ databases">
        <title>Genome sequencing of the panga catfish, Pangasius djambal.</title>
        <authorList>
            <person name="Wen M."/>
            <person name="Zahm M."/>
            <person name="Roques C."/>
            <person name="Cabau C."/>
            <person name="Klopp C."/>
            <person name="Donnadieu C."/>
            <person name="Jouanno E."/>
            <person name="Avarre J.-C."/>
            <person name="Campet M."/>
            <person name="Ha T."/>
            <person name="Dugue R."/>
            <person name="Lampietro C."/>
            <person name="Louis A."/>
            <person name="Herpin A."/>
            <person name="Echchiki A."/>
            <person name="Berthelot C."/>
            <person name="Parey E."/>
            <person name="Roest-Crollius H."/>
            <person name="Braasch I."/>
            <person name="Postlethwait J.H."/>
            <person name="Bobe J."/>
            <person name="Montfort J."/>
            <person name="Bouchez O."/>
            <person name="Begum T."/>
            <person name="Schartl M."/>
            <person name="Gustiano R."/>
            <person name="Guiguen Y."/>
        </authorList>
    </citation>
    <scope>NUCLEOTIDE SEQUENCE</scope>
    <source>
        <strain evidence="1">Pdj_M5554</strain>
    </source>
</reference>
<feature type="non-terminal residue" evidence="1">
    <location>
        <position position="82"/>
    </location>
</feature>
<gene>
    <name evidence="1" type="ORF">PDJAM_G00209710</name>
</gene>
<dbReference type="Proteomes" id="UP000830395">
    <property type="component" value="Chromosome 5"/>
</dbReference>
<comment type="caution">
    <text evidence="1">The sequence shown here is derived from an EMBL/GenBank/DDBJ whole genome shotgun (WGS) entry which is preliminary data.</text>
</comment>
<protein>
    <submittedName>
        <fullName evidence="1">Uncharacterized protein</fullName>
    </submittedName>
</protein>
<organism evidence="1 2">
    <name type="scientific">Pangasius djambal</name>
    <dbReference type="NCBI Taxonomy" id="1691987"/>
    <lineage>
        <taxon>Eukaryota</taxon>
        <taxon>Metazoa</taxon>
        <taxon>Chordata</taxon>
        <taxon>Craniata</taxon>
        <taxon>Vertebrata</taxon>
        <taxon>Euteleostomi</taxon>
        <taxon>Actinopterygii</taxon>
        <taxon>Neopterygii</taxon>
        <taxon>Teleostei</taxon>
        <taxon>Ostariophysi</taxon>
        <taxon>Siluriformes</taxon>
        <taxon>Pangasiidae</taxon>
        <taxon>Pangasius</taxon>
    </lineage>
</organism>
<sequence length="82" mass="9450">MQDTVQYTPITLDPNTADPFLILSDDWTSVRCSDNIQKLPDNPERFDDCLCILGSEDFNSGRHFWDVEVGDYTIWFVGVMTE</sequence>
<accession>A0ACC5Y976</accession>
<evidence type="ECO:0000313" key="2">
    <source>
        <dbReference type="Proteomes" id="UP000830395"/>
    </source>
</evidence>
<name>A0ACC5Y976_9TELE</name>
<evidence type="ECO:0000313" key="1">
    <source>
        <dbReference type="EMBL" id="MCJ8732295.1"/>
    </source>
</evidence>
<dbReference type="EMBL" id="CM040979">
    <property type="protein sequence ID" value="MCJ8732295.1"/>
    <property type="molecule type" value="Genomic_DNA"/>
</dbReference>
<proteinExistence type="predicted"/>